<evidence type="ECO:0000256" key="7">
    <source>
        <dbReference type="ARBA" id="ARBA00023284"/>
    </source>
</evidence>
<evidence type="ECO:0000256" key="8">
    <source>
        <dbReference type="RuleBase" id="RU003881"/>
    </source>
</evidence>
<comment type="cofactor">
    <cofactor evidence="8">
        <name>FAD</name>
        <dbReference type="ChEBI" id="CHEBI:57692"/>
    </cofactor>
    <text evidence="8">Binds 1 FAD per subunit.</text>
</comment>
<evidence type="ECO:0000256" key="2">
    <source>
        <dbReference type="ARBA" id="ARBA00022630"/>
    </source>
</evidence>
<evidence type="ECO:0000256" key="9">
    <source>
        <dbReference type="SAM" id="MobiDB-lite"/>
    </source>
</evidence>
<dbReference type="OrthoDB" id="371245at2759"/>
<dbReference type="InterPro" id="IPR050097">
    <property type="entry name" value="Ferredoxin-NADP_redctase_2"/>
</dbReference>
<dbReference type="GeneID" id="112276002"/>
<dbReference type="PROSITE" id="PS00573">
    <property type="entry name" value="PYRIDINE_REDOX_2"/>
    <property type="match status" value="1"/>
</dbReference>
<accession>A9U311</accession>
<dbReference type="InterPro" id="IPR023753">
    <property type="entry name" value="FAD/NAD-binding_dom"/>
</dbReference>
<evidence type="ECO:0000313" key="11">
    <source>
        <dbReference type="EMBL" id="PNR29681.1"/>
    </source>
</evidence>
<reference evidence="11 13" key="1">
    <citation type="journal article" date="2008" name="Science">
        <title>The Physcomitrella genome reveals evolutionary insights into the conquest of land by plants.</title>
        <authorList>
            <person name="Rensing S."/>
            <person name="Lang D."/>
            <person name="Zimmer A."/>
            <person name="Terry A."/>
            <person name="Salamov A."/>
            <person name="Shapiro H."/>
            <person name="Nishiyama T."/>
            <person name="Perroud P.-F."/>
            <person name="Lindquist E."/>
            <person name="Kamisugi Y."/>
            <person name="Tanahashi T."/>
            <person name="Sakakibara K."/>
            <person name="Fujita T."/>
            <person name="Oishi K."/>
            <person name="Shin-I T."/>
            <person name="Kuroki Y."/>
            <person name="Toyoda A."/>
            <person name="Suzuki Y."/>
            <person name="Hashimoto A."/>
            <person name="Yamaguchi K."/>
            <person name="Sugano A."/>
            <person name="Kohara Y."/>
            <person name="Fujiyama A."/>
            <person name="Anterola A."/>
            <person name="Aoki S."/>
            <person name="Ashton N."/>
            <person name="Barbazuk W.B."/>
            <person name="Barker E."/>
            <person name="Bennetzen J."/>
            <person name="Bezanilla M."/>
            <person name="Blankenship R."/>
            <person name="Cho S.H."/>
            <person name="Dutcher S."/>
            <person name="Estelle M."/>
            <person name="Fawcett J.A."/>
            <person name="Gundlach H."/>
            <person name="Hanada K."/>
            <person name="Heyl A."/>
            <person name="Hicks K.A."/>
            <person name="Hugh J."/>
            <person name="Lohr M."/>
            <person name="Mayer K."/>
            <person name="Melkozernov A."/>
            <person name="Murata T."/>
            <person name="Nelson D."/>
            <person name="Pils B."/>
            <person name="Prigge M."/>
            <person name="Reiss B."/>
            <person name="Renner T."/>
            <person name="Rombauts S."/>
            <person name="Rushton P."/>
            <person name="Sanderfoot A."/>
            <person name="Schween G."/>
            <person name="Shiu S.-H."/>
            <person name="Stueber K."/>
            <person name="Theodoulou F.L."/>
            <person name="Tu H."/>
            <person name="Van de Peer Y."/>
            <person name="Verrier P.J."/>
            <person name="Waters E."/>
            <person name="Wood A."/>
            <person name="Yang L."/>
            <person name="Cove D."/>
            <person name="Cuming A."/>
            <person name="Hasebe M."/>
            <person name="Lucas S."/>
            <person name="Mishler D.B."/>
            <person name="Reski R."/>
            <person name="Grigoriev I."/>
            <person name="Quatrano R.S."/>
            <person name="Boore J.L."/>
        </authorList>
    </citation>
    <scope>NUCLEOTIDE SEQUENCE [LARGE SCALE GENOMIC DNA]</scope>
    <source>
        <strain evidence="12 13">cv. Gransden 2004</strain>
    </source>
</reference>
<evidence type="ECO:0000259" key="10">
    <source>
        <dbReference type="PROSITE" id="PS51352"/>
    </source>
</evidence>
<dbReference type="SUPFAM" id="SSF52833">
    <property type="entry name" value="Thioredoxin-like"/>
    <property type="match status" value="1"/>
</dbReference>
<reference evidence="12" key="3">
    <citation type="submission" date="2020-12" db="UniProtKB">
        <authorList>
            <consortium name="EnsemblPlants"/>
        </authorList>
    </citation>
    <scope>IDENTIFICATION</scope>
</reference>
<evidence type="ECO:0000256" key="1">
    <source>
        <dbReference type="ARBA" id="ARBA00009333"/>
    </source>
</evidence>
<dbReference type="KEGG" id="ppp:112276002"/>
<dbReference type="AlphaFoldDB" id="A9U311"/>
<sequence>MVACAASASVYAGASTTLGVITGGSVVARGASGAAPGAVFCSCSSSSSSSEAWIGFRQHGALRSDGVGSIRGLASGVFARRFRVHVAGQRMGSSSRTGARSAGVPRADVAAGEKRSGTAEPVGGVENLVIIGSGPAGYTAAIYAARANLKPVVFEGYQIGGVRGGQLMTTTEVENFPGFPEGVTGPELMDRMRKQAERWGAELRTEDVEYVDVRNRPFTVRSSDSEVKCHSIIIATGATAKRLGLPREHEFWSRGISACAICDGASPIFKGQELAVVGGGDTATEESLYLTKYAAHVHLLVRKDKLRASKAMQDRVINNPNITVHFNTETVDIEADDKGQMGGLRLRDLVTGEGRSLKVRGLFYGIGHSPNSQLLEGQVELDDASYVVVEPGTTNTSVEGVYAAGDLQDHEWRQAITAAGSGCMAALSVERYLAANDLLVEFHQPAQEEVKKKELTKEDIDQKFDITMTKHKGQYALRKLYHESPRVIGVLYTAPTCGPCRSLKPILNKVIDEYPNEVHFVEIDIEEDPEIAEAGGIMGTPTVQFFKNKQMIKSISGVKMKKEYREIIEANLK</sequence>
<comment type="similarity">
    <text evidence="1">Belongs to the class-II pyridine nucleotide-disulfide oxidoreductase family.</text>
</comment>
<dbReference type="PaxDb" id="3218-PP1S455_2V6.1"/>
<feature type="region of interest" description="Disordered" evidence="9">
    <location>
        <begin position="90"/>
        <end position="118"/>
    </location>
</feature>
<dbReference type="InterPro" id="IPR036188">
    <property type="entry name" value="FAD/NAD-bd_sf"/>
</dbReference>
<dbReference type="HOGENOM" id="CLU_031864_5_4_1"/>
<keyword evidence="5 8" id="KW-0560">Oxidoreductase</keyword>
<dbReference type="Proteomes" id="UP000006727">
    <property type="component" value="Chromosome 23"/>
</dbReference>
<dbReference type="Gene3D" id="3.40.30.10">
    <property type="entry name" value="Glutaredoxin"/>
    <property type="match status" value="1"/>
</dbReference>
<dbReference type="EnsemblPlants" id="Pp3c23_21190V3.4">
    <property type="protein sequence ID" value="Pp3c23_21190V3.4"/>
    <property type="gene ID" value="Pp3c23_21190"/>
</dbReference>
<dbReference type="FunCoup" id="A9U311">
    <property type="interactions" value="1318"/>
</dbReference>
<dbReference type="RefSeq" id="XP_024362677.1">
    <property type="nucleotide sequence ID" value="XM_024506909.2"/>
</dbReference>
<name>A9U311_PHYPA</name>
<feature type="compositionally biased region" description="Low complexity" evidence="9">
    <location>
        <begin position="92"/>
        <end position="103"/>
    </location>
</feature>
<dbReference type="PANTHER" id="PTHR48105">
    <property type="entry name" value="THIOREDOXIN REDUCTASE 1-RELATED-RELATED"/>
    <property type="match status" value="1"/>
</dbReference>
<dbReference type="eggNOG" id="KOG0907">
    <property type="taxonomic scope" value="Eukaryota"/>
</dbReference>
<dbReference type="EnsemblPlants" id="Pp3c23_21190V3.1">
    <property type="protein sequence ID" value="Pp3c23_21190V3.1"/>
    <property type="gene ID" value="Pp3c23_21190"/>
</dbReference>
<dbReference type="Gene3D" id="3.50.50.60">
    <property type="entry name" value="FAD/NAD(P)-binding domain"/>
    <property type="match status" value="2"/>
</dbReference>
<dbReference type="InterPro" id="IPR013766">
    <property type="entry name" value="Thioredoxin_domain"/>
</dbReference>
<dbReference type="Pfam" id="PF00085">
    <property type="entry name" value="Thioredoxin"/>
    <property type="match status" value="1"/>
</dbReference>
<keyword evidence="3 8" id="KW-0274">FAD</keyword>
<organism evidence="11">
    <name type="scientific">Physcomitrium patens</name>
    <name type="common">Spreading-leaved earth moss</name>
    <name type="synonym">Physcomitrella patens</name>
    <dbReference type="NCBI Taxonomy" id="3218"/>
    <lineage>
        <taxon>Eukaryota</taxon>
        <taxon>Viridiplantae</taxon>
        <taxon>Streptophyta</taxon>
        <taxon>Embryophyta</taxon>
        <taxon>Bryophyta</taxon>
        <taxon>Bryophytina</taxon>
        <taxon>Bryopsida</taxon>
        <taxon>Funariidae</taxon>
        <taxon>Funariales</taxon>
        <taxon>Funariaceae</taxon>
        <taxon>Physcomitrium</taxon>
    </lineage>
</organism>
<comment type="catalytic activity">
    <reaction evidence="8">
        <text>[thioredoxin]-dithiol + NADP(+) = [thioredoxin]-disulfide + NADPH + H(+)</text>
        <dbReference type="Rhea" id="RHEA:20345"/>
        <dbReference type="Rhea" id="RHEA-COMP:10698"/>
        <dbReference type="Rhea" id="RHEA-COMP:10700"/>
        <dbReference type="ChEBI" id="CHEBI:15378"/>
        <dbReference type="ChEBI" id="CHEBI:29950"/>
        <dbReference type="ChEBI" id="CHEBI:50058"/>
        <dbReference type="ChEBI" id="CHEBI:57783"/>
        <dbReference type="ChEBI" id="CHEBI:58349"/>
        <dbReference type="EC" id="1.8.1.9"/>
    </reaction>
</comment>
<evidence type="ECO:0000256" key="3">
    <source>
        <dbReference type="ARBA" id="ARBA00022827"/>
    </source>
</evidence>
<keyword evidence="4 8" id="KW-0521">NADP</keyword>
<protein>
    <recommendedName>
        <fullName evidence="8">Thioredoxin reductase</fullName>
        <ecNumber evidence="8">1.8.1.9</ecNumber>
    </recommendedName>
</protein>
<dbReference type="EC" id="1.8.1.9" evidence="8"/>
<dbReference type="NCBIfam" id="TIGR01292">
    <property type="entry name" value="TRX_reduct"/>
    <property type="match status" value="1"/>
</dbReference>
<evidence type="ECO:0000256" key="4">
    <source>
        <dbReference type="ARBA" id="ARBA00022857"/>
    </source>
</evidence>
<evidence type="ECO:0000313" key="12">
    <source>
        <dbReference type="EnsemblPlants" id="Pp3c23_21190V3.1"/>
    </source>
</evidence>
<dbReference type="OMA" id="NSHRLAM"/>
<dbReference type="GO" id="GO:0045454">
    <property type="term" value="P:cell redox homeostasis"/>
    <property type="evidence" value="ECO:0000318"/>
    <property type="project" value="GO_Central"/>
</dbReference>
<dbReference type="PRINTS" id="PR00368">
    <property type="entry name" value="FADPNR"/>
</dbReference>
<evidence type="ECO:0000313" key="13">
    <source>
        <dbReference type="Proteomes" id="UP000006727"/>
    </source>
</evidence>
<gene>
    <name evidence="12" type="primary">LOC112276002</name>
    <name evidence="11" type="ORF">PHYPA_028375</name>
</gene>
<evidence type="ECO:0000256" key="5">
    <source>
        <dbReference type="ARBA" id="ARBA00023002"/>
    </source>
</evidence>
<dbReference type="Gramene" id="Pp3c23_21190V3.4">
    <property type="protein sequence ID" value="Pp3c23_21190V3.4"/>
    <property type="gene ID" value="Pp3c23_21190"/>
</dbReference>
<dbReference type="GO" id="GO:0005737">
    <property type="term" value="C:cytoplasm"/>
    <property type="evidence" value="ECO:0007669"/>
    <property type="project" value="InterPro"/>
</dbReference>
<dbReference type="GO" id="GO:0004791">
    <property type="term" value="F:thioredoxin-disulfide reductase (NADPH) activity"/>
    <property type="evidence" value="ECO:0000318"/>
    <property type="project" value="GO_Central"/>
</dbReference>
<dbReference type="InterPro" id="IPR036249">
    <property type="entry name" value="Thioredoxin-like_sf"/>
</dbReference>
<dbReference type="FunFam" id="3.50.50.60:FF:000064">
    <property type="entry name" value="Thioredoxin reductase"/>
    <property type="match status" value="1"/>
</dbReference>
<reference evidence="11 13" key="2">
    <citation type="journal article" date="2018" name="Plant J.">
        <title>The Physcomitrella patens chromosome-scale assembly reveals moss genome structure and evolution.</title>
        <authorList>
            <person name="Lang D."/>
            <person name="Ullrich K.K."/>
            <person name="Murat F."/>
            <person name="Fuchs J."/>
            <person name="Jenkins J."/>
            <person name="Haas F.B."/>
            <person name="Piednoel M."/>
            <person name="Gundlach H."/>
            <person name="Van Bel M."/>
            <person name="Meyberg R."/>
            <person name="Vives C."/>
            <person name="Morata J."/>
            <person name="Symeonidi A."/>
            <person name="Hiss M."/>
            <person name="Muchero W."/>
            <person name="Kamisugi Y."/>
            <person name="Saleh O."/>
            <person name="Blanc G."/>
            <person name="Decker E.L."/>
            <person name="van Gessel N."/>
            <person name="Grimwood J."/>
            <person name="Hayes R.D."/>
            <person name="Graham S.W."/>
            <person name="Gunter L.E."/>
            <person name="McDaniel S.F."/>
            <person name="Hoernstein S.N.W."/>
            <person name="Larsson A."/>
            <person name="Li F.W."/>
            <person name="Perroud P.F."/>
            <person name="Phillips J."/>
            <person name="Ranjan P."/>
            <person name="Rokshar D.S."/>
            <person name="Rothfels C.J."/>
            <person name="Schneider L."/>
            <person name="Shu S."/>
            <person name="Stevenson D.W."/>
            <person name="Thummler F."/>
            <person name="Tillich M."/>
            <person name="Villarreal Aguilar J.C."/>
            <person name="Widiez T."/>
            <person name="Wong G.K."/>
            <person name="Wymore A."/>
            <person name="Zhang Y."/>
            <person name="Zimmer A.D."/>
            <person name="Quatrano R.S."/>
            <person name="Mayer K.F.X."/>
            <person name="Goodstein D."/>
            <person name="Casacuberta J.M."/>
            <person name="Vandepoele K."/>
            <person name="Reski R."/>
            <person name="Cuming A.C."/>
            <person name="Tuskan G.A."/>
            <person name="Maumus F."/>
            <person name="Salse J."/>
            <person name="Schmutz J."/>
            <person name="Rensing S.A."/>
        </authorList>
    </citation>
    <scope>NUCLEOTIDE SEQUENCE [LARGE SCALE GENOMIC DNA]</scope>
    <source>
        <strain evidence="12 13">cv. Gransden 2004</strain>
    </source>
</reference>
<dbReference type="GO" id="GO:0019430">
    <property type="term" value="P:removal of superoxide radicals"/>
    <property type="evidence" value="ECO:0007669"/>
    <property type="project" value="InterPro"/>
</dbReference>
<feature type="domain" description="Thioredoxin" evidence="10">
    <location>
        <begin position="433"/>
        <end position="573"/>
    </location>
</feature>
<dbReference type="CDD" id="cd02949">
    <property type="entry name" value="TRX_NTR"/>
    <property type="match status" value="1"/>
</dbReference>
<dbReference type="eggNOG" id="KOG0404">
    <property type="taxonomic scope" value="Eukaryota"/>
</dbReference>
<dbReference type="STRING" id="3218.A9U311"/>
<proteinExistence type="inferred from homology"/>
<keyword evidence="2 8" id="KW-0285">Flavoprotein</keyword>
<keyword evidence="13" id="KW-1185">Reference proteome</keyword>
<keyword evidence="6" id="KW-1015">Disulfide bond</keyword>
<dbReference type="EMBL" id="ABEU02000023">
    <property type="protein sequence ID" value="PNR29681.1"/>
    <property type="molecule type" value="Genomic_DNA"/>
</dbReference>
<dbReference type="Gramene" id="Pp3c23_21190V3.1">
    <property type="protein sequence ID" value="Pp3c23_21190V3.1"/>
    <property type="gene ID" value="Pp3c23_21190"/>
</dbReference>
<keyword evidence="7 8" id="KW-0676">Redox-active center</keyword>
<evidence type="ECO:0000256" key="6">
    <source>
        <dbReference type="ARBA" id="ARBA00023157"/>
    </source>
</evidence>
<dbReference type="InterPro" id="IPR008255">
    <property type="entry name" value="Pyr_nucl-diS_OxRdtase_2_AS"/>
</dbReference>
<dbReference type="PRINTS" id="PR00469">
    <property type="entry name" value="PNDRDTASEII"/>
</dbReference>
<dbReference type="PROSITE" id="PS51352">
    <property type="entry name" value="THIOREDOXIN_2"/>
    <property type="match status" value="1"/>
</dbReference>
<dbReference type="Pfam" id="PF07992">
    <property type="entry name" value="Pyr_redox_2"/>
    <property type="match status" value="1"/>
</dbReference>
<dbReference type="InterPro" id="IPR005982">
    <property type="entry name" value="Thioredox_Rdtase"/>
</dbReference>
<dbReference type="SUPFAM" id="SSF51905">
    <property type="entry name" value="FAD/NAD(P)-binding domain"/>
    <property type="match status" value="1"/>
</dbReference>